<sequence>MEAPPTSGTSGSGTTTMQHMNLDPGTLIVPEAIPIPGTAPEVLSDAASGTGSAGAGIESAGQDIKSVWQALAGVYTAPESDRLLRAANPIADLGGEIGGMMAAAAGALQKFSEEADRLKGQLLELRGTAQEFVDGAGDDWNDDSDLVDENVNLKVQANRLVTSFQEAERECANAITGLFGGTTFVPVDGDAQEKDGVIEYGVTMDSALNEVPEYSAFVYSDTWQFLGGLTRGLSETAGPGMAMTLGATFLASTGYYHPENGWTMDHWEALGNRGEFYTDFAIEVGTKAGNSLGIGFEEGTLYPSRWGLDVMTTHYRDQAHEFFPWTELDDDPGHAVGVGLGNTGMAVAGAAAGRALSLGKVASVATGVGKKIPGVDVEHILGTRLQGRVQSLVPQLRSGTTPPTWGGQTQWENGSTSSSGSGPGSGQQPGAENISSSVNQLDNKVENSQPNGNQPQNPLPQGQGTADPQHKGTGAAHSTPDSADERSDRSVSDDRSHIGAPSPQTSVDRPFVATSESPKSSFNADDQERADVPSVEERQSPDPVFGDREELGRKTDDTVSVGDVERFEQYRRETGDIVQAMKYEAQDSKAQEAESSQVFEYDHEPSKVAADAHGVQAVDGGNGYNYSSAVNEGGAITGRGEPPYSSSASVSSAGSIPHSFHEPGDQGPNHSAFSDDEWEDDGVRQATGEVRLLGAQPDAEKFVSEQWEYVDEARTSARVDQYVSVSSTSESHLAPTARQAFGQMPLKTRLDPYTSFEVHDRRGRYRGTFITAAEGEIVEVHAPSGVKGKPWNPDLKNPLPNVKYVVDDTRIYITGDNGIPVYTTDVGGLERINNDRGPEQSKIGNEGEGEFEELNRKILSDFEEEHGRRPVSGEVELYEIEEFDGGHLIATEWNGAGDRINQVSMRSSLNRILGGDANALNNYRKLEMHWEEIVEAEPGAKIIPHIFCEVGEKSFTDPARRARVPDRIYVMYEVEIKGEKRVGGPVLYVNTPPKVK</sequence>
<evidence type="ECO:0000313" key="5">
    <source>
        <dbReference type="Proteomes" id="UP001165685"/>
    </source>
</evidence>
<dbReference type="GO" id="GO:0004519">
    <property type="term" value="F:endonuclease activity"/>
    <property type="evidence" value="ECO:0007669"/>
    <property type="project" value="UniProtKB-KW"/>
</dbReference>
<protein>
    <submittedName>
        <fullName evidence="4">DNA/RNA non-specific endonuclease</fullName>
    </submittedName>
</protein>
<keyword evidence="5" id="KW-1185">Reference proteome</keyword>
<accession>A0ABT4TMH4</accession>
<feature type="domain" description="Type VII secretion system protein EssD-like" evidence="3">
    <location>
        <begin position="881"/>
        <end position="942"/>
    </location>
</feature>
<feature type="compositionally biased region" description="Low complexity" evidence="2">
    <location>
        <begin position="1"/>
        <end position="16"/>
    </location>
</feature>
<feature type="compositionally biased region" description="Polar residues" evidence="2">
    <location>
        <begin position="433"/>
        <end position="448"/>
    </location>
</feature>
<comment type="caution">
    <text evidence="4">The sequence shown here is derived from an EMBL/GenBank/DDBJ whole genome shotgun (WGS) entry which is preliminary data.</text>
</comment>
<dbReference type="Proteomes" id="UP001165685">
    <property type="component" value="Unassembled WGS sequence"/>
</dbReference>
<feature type="compositionally biased region" description="Low complexity" evidence="2">
    <location>
        <begin position="645"/>
        <end position="655"/>
    </location>
</feature>
<keyword evidence="4" id="KW-0255">Endonuclease</keyword>
<feature type="region of interest" description="Disordered" evidence="2">
    <location>
        <begin position="632"/>
        <end position="680"/>
    </location>
</feature>
<feature type="compositionally biased region" description="Low complexity" evidence="2">
    <location>
        <begin position="449"/>
        <end position="464"/>
    </location>
</feature>
<feature type="coiled-coil region" evidence="1">
    <location>
        <begin position="108"/>
        <end position="170"/>
    </location>
</feature>
<feature type="compositionally biased region" description="Low complexity" evidence="2">
    <location>
        <begin position="399"/>
        <end position="420"/>
    </location>
</feature>
<feature type="compositionally biased region" description="Basic and acidic residues" evidence="2">
    <location>
        <begin position="483"/>
        <end position="497"/>
    </location>
</feature>
<feature type="compositionally biased region" description="Polar residues" evidence="2">
    <location>
        <begin position="514"/>
        <end position="524"/>
    </location>
</feature>
<evidence type="ECO:0000256" key="2">
    <source>
        <dbReference type="SAM" id="MobiDB-lite"/>
    </source>
</evidence>
<reference evidence="4" key="1">
    <citation type="submission" date="2023-01" db="EMBL/GenBank/DDBJ databases">
        <title>Draft genome sequence of Nocardiopsis sp. LSu2-4 isolated from halophytes.</title>
        <authorList>
            <person name="Duangmal K."/>
            <person name="Chantavorakit T."/>
        </authorList>
    </citation>
    <scope>NUCLEOTIDE SEQUENCE</scope>
    <source>
        <strain evidence="4">LSu2-4</strain>
    </source>
</reference>
<dbReference type="Pfam" id="PF13930">
    <property type="entry name" value="Endonuclea_NS_2"/>
    <property type="match status" value="1"/>
</dbReference>
<gene>
    <name evidence="4" type="ORF">O4U47_15385</name>
</gene>
<evidence type="ECO:0000259" key="3">
    <source>
        <dbReference type="Pfam" id="PF13930"/>
    </source>
</evidence>
<keyword evidence="1" id="KW-0175">Coiled coil</keyword>
<evidence type="ECO:0000256" key="1">
    <source>
        <dbReference type="SAM" id="Coils"/>
    </source>
</evidence>
<dbReference type="InterPro" id="IPR044927">
    <property type="entry name" value="Endonuclea_NS_2"/>
</dbReference>
<dbReference type="EMBL" id="JAQFWP010000026">
    <property type="protein sequence ID" value="MDA2805899.1"/>
    <property type="molecule type" value="Genomic_DNA"/>
</dbReference>
<keyword evidence="4" id="KW-0540">Nuclease</keyword>
<feature type="compositionally biased region" description="Basic and acidic residues" evidence="2">
    <location>
        <begin position="526"/>
        <end position="555"/>
    </location>
</feature>
<dbReference type="RefSeq" id="WP_270678549.1">
    <property type="nucleotide sequence ID" value="NZ_JAQFWP010000026.1"/>
</dbReference>
<keyword evidence="4" id="KW-0378">Hydrolase</keyword>
<evidence type="ECO:0000313" key="4">
    <source>
        <dbReference type="EMBL" id="MDA2805899.1"/>
    </source>
</evidence>
<feature type="region of interest" description="Disordered" evidence="2">
    <location>
        <begin position="392"/>
        <end position="555"/>
    </location>
</feature>
<organism evidence="4 5">
    <name type="scientific">Nocardiopsis suaedae</name>
    <dbReference type="NCBI Taxonomy" id="3018444"/>
    <lineage>
        <taxon>Bacteria</taxon>
        <taxon>Bacillati</taxon>
        <taxon>Actinomycetota</taxon>
        <taxon>Actinomycetes</taxon>
        <taxon>Streptosporangiales</taxon>
        <taxon>Nocardiopsidaceae</taxon>
        <taxon>Nocardiopsis</taxon>
    </lineage>
</organism>
<feature type="region of interest" description="Disordered" evidence="2">
    <location>
        <begin position="1"/>
        <end position="21"/>
    </location>
</feature>
<name>A0ABT4TMH4_9ACTN</name>
<proteinExistence type="predicted"/>